<dbReference type="EMBL" id="CP062310">
    <property type="protein sequence ID" value="QOJ79450.1"/>
    <property type="molecule type" value="Genomic_DNA"/>
</dbReference>
<sequence>MKRGEAFAVFALSWAIAATVIVAALSLKLFSIKSELDNIRRDLALLADTINTKIGAISYINFCVESRYSRSCFNATPIYEGEPALLAVSMFSDVTVGFRNNTLAIVSVTGYPDCRNWALVAISGSSFRMTTPLDPIYAGETLILKCRD</sequence>
<keyword evidence="3" id="KW-1185">Reference proteome</keyword>
<proteinExistence type="predicted"/>
<dbReference type="KEGG" id="thel:IG193_03035"/>
<reference evidence="2 3" key="1">
    <citation type="submission" date="2020-10" db="EMBL/GenBank/DDBJ databases">
        <title>Thermofilum lucidum 3507LT sp. nov. a novel member of Thermofilaceae family isolated from Chile hot spring, and proposal of description order Thermofilales.</title>
        <authorList>
            <person name="Zayulina K.S."/>
            <person name="Elcheninov A.G."/>
            <person name="Toshchakov S.V."/>
            <person name="Kublanov I.V."/>
        </authorList>
    </citation>
    <scope>NUCLEOTIDE SEQUENCE [LARGE SCALE GENOMIC DNA]</scope>
    <source>
        <strain evidence="2 3">3507LT</strain>
    </source>
</reference>
<evidence type="ECO:0000313" key="3">
    <source>
        <dbReference type="Proteomes" id="UP000594121"/>
    </source>
</evidence>
<dbReference type="RefSeq" id="WP_192819422.1">
    <property type="nucleotide sequence ID" value="NZ_CP062310.1"/>
</dbReference>
<keyword evidence="1" id="KW-1133">Transmembrane helix</keyword>
<dbReference type="AlphaFoldDB" id="A0A7L9FI33"/>
<feature type="transmembrane region" description="Helical" evidence="1">
    <location>
        <begin position="6"/>
        <end position="30"/>
    </location>
</feature>
<gene>
    <name evidence="2" type="ORF">IG193_03035</name>
</gene>
<name>A0A7L9FI33_9CREN</name>
<accession>A0A7L9FI33</accession>
<dbReference type="GeneID" id="59148837"/>
<organism evidence="2 3">
    <name type="scientific">Infirmifilum lucidum</name>
    <dbReference type="NCBI Taxonomy" id="2776706"/>
    <lineage>
        <taxon>Archaea</taxon>
        <taxon>Thermoproteota</taxon>
        <taxon>Thermoprotei</taxon>
        <taxon>Thermofilales</taxon>
        <taxon>Thermofilaceae</taxon>
        <taxon>Infirmifilum</taxon>
    </lineage>
</organism>
<keyword evidence="1" id="KW-0472">Membrane</keyword>
<keyword evidence="1" id="KW-0812">Transmembrane</keyword>
<dbReference type="InParanoid" id="A0A7L9FI33"/>
<dbReference type="Proteomes" id="UP000594121">
    <property type="component" value="Chromosome"/>
</dbReference>
<protein>
    <submittedName>
        <fullName evidence="2">Uncharacterized protein</fullName>
    </submittedName>
</protein>
<evidence type="ECO:0000256" key="1">
    <source>
        <dbReference type="SAM" id="Phobius"/>
    </source>
</evidence>
<evidence type="ECO:0000313" key="2">
    <source>
        <dbReference type="EMBL" id="QOJ79450.1"/>
    </source>
</evidence>